<proteinExistence type="predicted"/>
<name>A0A392V0U4_9FABA</name>
<dbReference type="InterPro" id="IPR045851">
    <property type="entry name" value="AMP-bd_C_sf"/>
</dbReference>
<evidence type="ECO:0000256" key="1">
    <source>
        <dbReference type="SAM" id="MobiDB-lite"/>
    </source>
</evidence>
<dbReference type="EMBL" id="LXQA011001298">
    <property type="protein sequence ID" value="MCI80701.1"/>
    <property type="molecule type" value="Genomic_DNA"/>
</dbReference>
<keyword evidence="3" id="KW-1185">Reference proteome</keyword>
<feature type="compositionally biased region" description="Low complexity" evidence="1">
    <location>
        <begin position="20"/>
        <end position="31"/>
    </location>
</feature>
<reference evidence="2 3" key="1">
    <citation type="journal article" date="2018" name="Front. Plant Sci.">
        <title>Red Clover (Trifolium pratense) and Zigzag Clover (T. medium) - A Picture of Genomic Similarities and Differences.</title>
        <authorList>
            <person name="Dluhosova J."/>
            <person name="Istvanek J."/>
            <person name="Nedelnik J."/>
            <person name="Repkova J."/>
        </authorList>
    </citation>
    <scope>NUCLEOTIDE SEQUENCE [LARGE SCALE GENOMIC DNA]</scope>
    <source>
        <strain evidence="3">cv. 10/8</strain>
        <tissue evidence="2">Leaf</tissue>
    </source>
</reference>
<accession>A0A392V0U4</accession>
<feature type="non-terminal residue" evidence="2">
    <location>
        <position position="1"/>
    </location>
</feature>
<dbReference type="Gene3D" id="3.30.300.30">
    <property type="match status" value="1"/>
</dbReference>
<dbReference type="AlphaFoldDB" id="A0A392V0U4"/>
<evidence type="ECO:0000313" key="3">
    <source>
        <dbReference type="Proteomes" id="UP000265520"/>
    </source>
</evidence>
<dbReference type="Proteomes" id="UP000265520">
    <property type="component" value="Unassembled WGS sequence"/>
</dbReference>
<comment type="caution">
    <text evidence="2">The sequence shown here is derived from an EMBL/GenBank/DDBJ whole genome shotgun (WGS) entry which is preliminary data.</text>
</comment>
<sequence length="31" mass="3107">GHHIGTAEVESALVSPPKSAEAAVVGVEHEV</sequence>
<protein>
    <submittedName>
        <fullName evidence="2">Acetyl-coenzyme A synthetase</fullName>
    </submittedName>
</protein>
<feature type="region of interest" description="Disordered" evidence="1">
    <location>
        <begin position="1"/>
        <end position="31"/>
    </location>
</feature>
<dbReference type="SUPFAM" id="SSF56801">
    <property type="entry name" value="Acetyl-CoA synthetase-like"/>
    <property type="match status" value="1"/>
</dbReference>
<evidence type="ECO:0000313" key="2">
    <source>
        <dbReference type="EMBL" id="MCI80701.1"/>
    </source>
</evidence>
<organism evidence="2 3">
    <name type="scientific">Trifolium medium</name>
    <dbReference type="NCBI Taxonomy" id="97028"/>
    <lineage>
        <taxon>Eukaryota</taxon>
        <taxon>Viridiplantae</taxon>
        <taxon>Streptophyta</taxon>
        <taxon>Embryophyta</taxon>
        <taxon>Tracheophyta</taxon>
        <taxon>Spermatophyta</taxon>
        <taxon>Magnoliopsida</taxon>
        <taxon>eudicotyledons</taxon>
        <taxon>Gunneridae</taxon>
        <taxon>Pentapetalae</taxon>
        <taxon>rosids</taxon>
        <taxon>fabids</taxon>
        <taxon>Fabales</taxon>
        <taxon>Fabaceae</taxon>
        <taxon>Papilionoideae</taxon>
        <taxon>50 kb inversion clade</taxon>
        <taxon>NPAAA clade</taxon>
        <taxon>Hologalegina</taxon>
        <taxon>IRL clade</taxon>
        <taxon>Trifolieae</taxon>
        <taxon>Trifolium</taxon>
    </lineage>
</organism>